<protein>
    <recommendedName>
        <fullName evidence="4">CopG family transcriptional regulator</fullName>
    </recommendedName>
</protein>
<accession>A0ABT5WRK7</accession>
<dbReference type="Proteomes" id="UP001216253">
    <property type="component" value="Unassembled WGS sequence"/>
</dbReference>
<evidence type="ECO:0008006" key="4">
    <source>
        <dbReference type="Google" id="ProtNLM"/>
    </source>
</evidence>
<feature type="region of interest" description="Disordered" evidence="1">
    <location>
        <begin position="1"/>
        <end position="88"/>
    </location>
</feature>
<dbReference type="EMBL" id="JARESE010000044">
    <property type="protein sequence ID" value="MDE8652673.1"/>
    <property type="molecule type" value="Genomic_DNA"/>
</dbReference>
<evidence type="ECO:0000256" key="1">
    <source>
        <dbReference type="SAM" id="MobiDB-lite"/>
    </source>
</evidence>
<evidence type="ECO:0000313" key="2">
    <source>
        <dbReference type="EMBL" id="MDE8652673.1"/>
    </source>
</evidence>
<feature type="compositionally biased region" description="Basic and acidic residues" evidence="1">
    <location>
        <begin position="52"/>
        <end position="65"/>
    </location>
</feature>
<dbReference type="RefSeq" id="WP_275228752.1">
    <property type="nucleotide sequence ID" value="NZ_JARESE010000044.1"/>
</dbReference>
<proteinExistence type="predicted"/>
<sequence>MRDHKEFASLSPSLLARKGAARPAMRPQVQPLHEFQEAASRPAEDDLGWNDMGHDTERHGAEQHGAEQGAEVVPLDESQRARAAKDGLPEVVRQREAIVERFARPAGSRRSALAEGRRAAFTLRLDADRHLRLRLASTVLNQSAQAIVTAALEQYLAEMPEITTLAGKIRKRG</sequence>
<keyword evidence="3" id="KW-1185">Reference proteome</keyword>
<evidence type="ECO:0000313" key="3">
    <source>
        <dbReference type="Proteomes" id="UP001216253"/>
    </source>
</evidence>
<organism evidence="2 3">
    <name type="scientific">Novosphingobium album</name>
    <name type="common">ex Liu et al. 2023</name>
    <dbReference type="NCBI Taxonomy" id="3031130"/>
    <lineage>
        <taxon>Bacteria</taxon>
        <taxon>Pseudomonadati</taxon>
        <taxon>Pseudomonadota</taxon>
        <taxon>Alphaproteobacteria</taxon>
        <taxon>Sphingomonadales</taxon>
        <taxon>Sphingomonadaceae</taxon>
        <taxon>Novosphingobium</taxon>
    </lineage>
</organism>
<reference evidence="2 3" key="1">
    <citation type="submission" date="2023-03" db="EMBL/GenBank/DDBJ databases">
        <title>NovoSphingobium album sp. nov. isolated from polycyclic aromatic hydrocarbons- and heavy-metal polluted soil.</title>
        <authorList>
            <person name="Liu Z."/>
            <person name="Wang K."/>
        </authorList>
    </citation>
    <scope>NUCLEOTIDE SEQUENCE [LARGE SCALE GENOMIC DNA]</scope>
    <source>
        <strain evidence="2 3">H3SJ31-1</strain>
    </source>
</reference>
<gene>
    <name evidence="2" type="ORF">PYV00_13270</name>
</gene>
<comment type="caution">
    <text evidence="2">The sequence shown here is derived from an EMBL/GenBank/DDBJ whole genome shotgun (WGS) entry which is preliminary data.</text>
</comment>
<feature type="compositionally biased region" description="Basic and acidic residues" evidence="1">
    <location>
        <begin position="77"/>
        <end position="88"/>
    </location>
</feature>
<name>A0ABT5WRK7_9SPHN</name>